<evidence type="ECO:0000313" key="13">
    <source>
        <dbReference type="EMBL" id="MBB3143202.1"/>
    </source>
</evidence>
<dbReference type="Gene3D" id="3.30.70.890">
    <property type="entry name" value="GHMP kinase, C-terminal domain"/>
    <property type="match status" value="1"/>
</dbReference>
<feature type="binding site" evidence="10">
    <location>
        <begin position="97"/>
        <end position="107"/>
    </location>
    <ligand>
        <name>ATP</name>
        <dbReference type="ChEBI" id="CHEBI:30616"/>
    </ligand>
</feature>
<dbReference type="HAMAP" id="MF_00061">
    <property type="entry name" value="IspE"/>
    <property type="match status" value="1"/>
</dbReference>
<feature type="domain" description="GHMP kinase N-terminal" evidence="11">
    <location>
        <begin position="69"/>
        <end position="146"/>
    </location>
</feature>
<sequence>MSDAGRLILPAPAKLNRMLHITGRRADGYHELQTLFQFLDHGDALTLSPRDDGELRLSPTLPGVIEADNLVLRAARTLREATGCRQGADILLDKRLPLGGGLGGGSSDAATALLGLNRLWDLDQSLDVLAELGLALGADVPVFVHGRAAWAEGIGERLTPVELDTPWFVVVHPGVSVSTPAVFQAAELTRDTPPITMARALQGGTASWRNDCEPTVRVLHPEVEIALDWLSDRAPAMLTGTGACVFARLDHEADAAALLADMPRRWTAFKARGRNRSPLHDALDR</sequence>
<dbReference type="NCBIfam" id="TIGR00154">
    <property type="entry name" value="ispE"/>
    <property type="match status" value="1"/>
</dbReference>
<accession>A0A7W5C1N6</accession>
<dbReference type="NCBIfam" id="NF011202">
    <property type="entry name" value="PRK14608.1"/>
    <property type="match status" value="1"/>
</dbReference>
<evidence type="ECO:0000259" key="11">
    <source>
        <dbReference type="Pfam" id="PF00288"/>
    </source>
</evidence>
<comment type="caution">
    <text evidence="13">The sequence shown here is derived from an EMBL/GenBank/DDBJ whole genome shotgun (WGS) entry which is preliminary data.</text>
</comment>
<dbReference type="UniPathway" id="UPA00056">
    <property type="reaction ID" value="UER00094"/>
</dbReference>
<evidence type="ECO:0000256" key="6">
    <source>
        <dbReference type="ARBA" id="ARBA00022777"/>
    </source>
</evidence>
<dbReference type="EMBL" id="JACHXM010000037">
    <property type="protein sequence ID" value="MBB3143202.1"/>
    <property type="molecule type" value="Genomic_DNA"/>
</dbReference>
<keyword evidence="6 10" id="KW-0418">Kinase</keyword>
<evidence type="ECO:0000256" key="3">
    <source>
        <dbReference type="ARBA" id="ARBA00017473"/>
    </source>
</evidence>
<comment type="catalytic activity">
    <reaction evidence="10">
        <text>4-CDP-2-C-methyl-D-erythritol + ATP = 4-CDP-2-C-methyl-D-erythritol 2-phosphate + ADP + H(+)</text>
        <dbReference type="Rhea" id="RHEA:18437"/>
        <dbReference type="ChEBI" id="CHEBI:15378"/>
        <dbReference type="ChEBI" id="CHEBI:30616"/>
        <dbReference type="ChEBI" id="CHEBI:57823"/>
        <dbReference type="ChEBI" id="CHEBI:57919"/>
        <dbReference type="ChEBI" id="CHEBI:456216"/>
        <dbReference type="EC" id="2.7.1.148"/>
    </reaction>
</comment>
<dbReference type="InterPro" id="IPR014721">
    <property type="entry name" value="Ribsml_uS5_D2-typ_fold_subgr"/>
</dbReference>
<dbReference type="InterPro" id="IPR004424">
    <property type="entry name" value="IspE"/>
</dbReference>
<protein>
    <recommendedName>
        <fullName evidence="3 10">4-diphosphocytidyl-2-C-methyl-D-erythritol kinase</fullName>
        <shortName evidence="10">CMK</shortName>
        <ecNumber evidence="2 10">2.7.1.148</ecNumber>
    </recommendedName>
    <alternativeName>
        <fullName evidence="9 10">4-(cytidine-5'-diphospho)-2-C-methyl-D-erythritol kinase</fullName>
    </alternativeName>
</protein>
<evidence type="ECO:0000259" key="12">
    <source>
        <dbReference type="Pfam" id="PF08544"/>
    </source>
</evidence>
<dbReference type="EC" id="2.7.1.148" evidence="2 10"/>
<evidence type="ECO:0000256" key="10">
    <source>
        <dbReference type="HAMAP-Rule" id="MF_00061"/>
    </source>
</evidence>
<dbReference type="SUPFAM" id="SSF54211">
    <property type="entry name" value="Ribosomal protein S5 domain 2-like"/>
    <property type="match status" value="1"/>
</dbReference>
<evidence type="ECO:0000256" key="9">
    <source>
        <dbReference type="ARBA" id="ARBA00032554"/>
    </source>
</evidence>
<keyword evidence="5 10" id="KW-0547">Nucleotide-binding</keyword>
<dbReference type="PANTHER" id="PTHR43527:SF2">
    <property type="entry name" value="4-DIPHOSPHOCYTIDYL-2-C-METHYL-D-ERYTHRITOL KINASE, CHLOROPLASTIC"/>
    <property type="match status" value="1"/>
</dbReference>
<feature type="domain" description="GHMP kinase C-terminal" evidence="12">
    <location>
        <begin position="205"/>
        <end position="266"/>
    </location>
</feature>
<dbReference type="InterPro" id="IPR006204">
    <property type="entry name" value="GHMP_kinase_N_dom"/>
</dbReference>
<dbReference type="PANTHER" id="PTHR43527">
    <property type="entry name" value="4-DIPHOSPHOCYTIDYL-2-C-METHYL-D-ERYTHRITOL KINASE, CHLOROPLASTIC"/>
    <property type="match status" value="1"/>
</dbReference>
<evidence type="ECO:0000313" key="14">
    <source>
        <dbReference type="Proteomes" id="UP000525987"/>
    </source>
</evidence>
<dbReference type="InterPro" id="IPR013750">
    <property type="entry name" value="GHMP_kinase_C_dom"/>
</dbReference>
<keyword evidence="8 10" id="KW-0414">Isoprene biosynthesis</keyword>
<comment type="pathway">
    <text evidence="10">Isoprenoid biosynthesis; isopentenyl diphosphate biosynthesis via DXP pathway; isopentenyl diphosphate from 1-deoxy-D-xylulose 5-phosphate: step 3/6.</text>
</comment>
<dbReference type="GO" id="GO:0005524">
    <property type="term" value="F:ATP binding"/>
    <property type="evidence" value="ECO:0007669"/>
    <property type="project" value="UniProtKB-UniRule"/>
</dbReference>
<comment type="similarity">
    <text evidence="1 10">Belongs to the GHMP kinase family. IspE subfamily.</text>
</comment>
<dbReference type="InterPro" id="IPR020568">
    <property type="entry name" value="Ribosomal_Su5_D2-typ_SF"/>
</dbReference>
<evidence type="ECO:0000256" key="2">
    <source>
        <dbReference type="ARBA" id="ARBA00012052"/>
    </source>
</evidence>
<dbReference type="PIRSF" id="PIRSF010376">
    <property type="entry name" value="IspE"/>
    <property type="match status" value="1"/>
</dbReference>
<dbReference type="Pfam" id="PF08544">
    <property type="entry name" value="GHMP_kinases_C"/>
    <property type="match status" value="1"/>
</dbReference>
<evidence type="ECO:0000256" key="1">
    <source>
        <dbReference type="ARBA" id="ARBA00009684"/>
    </source>
</evidence>
<dbReference type="GO" id="GO:0050515">
    <property type="term" value="F:4-(cytidine 5'-diphospho)-2-C-methyl-D-erythritol kinase activity"/>
    <property type="evidence" value="ECO:0007669"/>
    <property type="project" value="UniProtKB-UniRule"/>
</dbReference>
<evidence type="ECO:0000256" key="8">
    <source>
        <dbReference type="ARBA" id="ARBA00023229"/>
    </source>
</evidence>
<dbReference type="RefSeq" id="WP_183389528.1">
    <property type="nucleotide sequence ID" value="NZ_JACHXM010000037.1"/>
</dbReference>
<keyword evidence="14" id="KW-1185">Reference proteome</keyword>
<organism evidence="13 14">
    <name type="scientific">Halomonas organivorans</name>
    <dbReference type="NCBI Taxonomy" id="257772"/>
    <lineage>
        <taxon>Bacteria</taxon>
        <taxon>Pseudomonadati</taxon>
        <taxon>Pseudomonadota</taxon>
        <taxon>Gammaproteobacteria</taxon>
        <taxon>Oceanospirillales</taxon>
        <taxon>Halomonadaceae</taxon>
        <taxon>Halomonas</taxon>
    </lineage>
</organism>
<reference evidence="13 14" key="1">
    <citation type="submission" date="2020-08" db="EMBL/GenBank/DDBJ databases">
        <title>Genomic Encyclopedia of Type Strains, Phase III (KMG-III): the genomes of soil and plant-associated and newly described type strains.</title>
        <authorList>
            <person name="Whitman W."/>
        </authorList>
    </citation>
    <scope>NUCLEOTIDE SEQUENCE [LARGE SCALE GENOMIC DNA]</scope>
    <source>
        <strain evidence="13 14">CECT 5995</strain>
    </source>
</reference>
<dbReference type="Pfam" id="PF00288">
    <property type="entry name" value="GHMP_kinases_N"/>
    <property type="match status" value="1"/>
</dbReference>
<feature type="active site" evidence="10">
    <location>
        <position position="139"/>
    </location>
</feature>
<dbReference type="Gene3D" id="3.30.230.10">
    <property type="match status" value="1"/>
</dbReference>
<dbReference type="InterPro" id="IPR036554">
    <property type="entry name" value="GHMP_kinase_C_sf"/>
</dbReference>
<evidence type="ECO:0000256" key="5">
    <source>
        <dbReference type="ARBA" id="ARBA00022741"/>
    </source>
</evidence>
<keyword evidence="7 10" id="KW-0067">ATP-binding</keyword>
<gene>
    <name evidence="10" type="primary">ispE</name>
    <name evidence="13" type="ORF">FHR96_004120</name>
</gene>
<keyword evidence="4 10" id="KW-0808">Transferase</keyword>
<name>A0A7W5C1N6_9GAMM</name>
<comment type="function">
    <text evidence="10">Catalyzes the phosphorylation of the position 2 hydroxy group of 4-diphosphocytidyl-2C-methyl-D-erythritol.</text>
</comment>
<evidence type="ECO:0000256" key="4">
    <source>
        <dbReference type="ARBA" id="ARBA00022679"/>
    </source>
</evidence>
<proteinExistence type="inferred from homology"/>
<dbReference type="AlphaFoldDB" id="A0A7W5C1N6"/>
<dbReference type="Proteomes" id="UP000525987">
    <property type="component" value="Unassembled WGS sequence"/>
</dbReference>
<dbReference type="GO" id="GO:0016114">
    <property type="term" value="P:terpenoid biosynthetic process"/>
    <property type="evidence" value="ECO:0007669"/>
    <property type="project" value="UniProtKB-UniRule"/>
</dbReference>
<feature type="active site" evidence="10">
    <location>
        <position position="14"/>
    </location>
</feature>
<dbReference type="SUPFAM" id="SSF55060">
    <property type="entry name" value="GHMP Kinase, C-terminal domain"/>
    <property type="match status" value="1"/>
</dbReference>
<dbReference type="GO" id="GO:0019288">
    <property type="term" value="P:isopentenyl diphosphate biosynthetic process, methylerythritol 4-phosphate pathway"/>
    <property type="evidence" value="ECO:0007669"/>
    <property type="project" value="UniProtKB-UniRule"/>
</dbReference>
<evidence type="ECO:0000256" key="7">
    <source>
        <dbReference type="ARBA" id="ARBA00022840"/>
    </source>
</evidence>